<dbReference type="SMART" id="SM00530">
    <property type="entry name" value="HTH_XRE"/>
    <property type="match status" value="1"/>
</dbReference>
<dbReference type="RefSeq" id="WP_138217784.1">
    <property type="nucleotide sequence ID" value="NZ_VAUO01000001.1"/>
</dbReference>
<keyword evidence="3" id="KW-1185">Reference proteome</keyword>
<dbReference type="Pfam" id="PF01381">
    <property type="entry name" value="HTH_3"/>
    <property type="match status" value="1"/>
</dbReference>
<dbReference type="SUPFAM" id="SSF47413">
    <property type="entry name" value="lambda repressor-like DNA-binding domains"/>
    <property type="match status" value="1"/>
</dbReference>
<dbReference type="PROSITE" id="PS50943">
    <property type="entry name" value="HTH_CROC1"/>
    <property type="match status" value="1"/>
</dbReference>
<sequence length="137" mass="15192">MTLKESFANVLRGIRSKRNLTQRQLSEVTSRTYLSKLESGKSSISLDKLDQLSEHLNLSPLTLLASTLSERAGEPVGNLVLKLRDELQELLQDGERRRLALPGNATLAMPALLRAYRKSSTERSAQVSGQAELSFPE</sequence>
<proteinExistence type="predicted"/>
<dbReference type="AlphaFoldDB" id="A0A5R8ZHC4"/>
<dbReference type="EMBL" id="VAUO01000001">
    <property type="protein sequence ID" value="TLP65161.1"/>
    <property type="molecule type" value="Genomic_DNA"/>
</dbReference>
<dbReference type="CDD" id="cd00093">
    <property type="entry name" value="HTH_XRE"/>
    <property type="match status" value="1"/>
</dbReference>
<protein>
    <submittedName>
        <fullName evidence="2">Helix-turn-helix transcriptional regulator</fullName>
    </submittedName>
</protein>
<dbReference type="InterPro" id="IPR010982">
    <property type="entry name" value="Lambda_DNA-bd_dom_sf"/>
</dbReference>
<dbReference type="OrthoDB" id="8527218at2"/>
<evidence type="ECO:0000313" key="2">
    <source>
        <dbReference type="EMBL" id="TLP65161.1"/>
    </source>
</evidence>
<dbReference type="GO" id="GO:0003677">
    <property type="term" value="F:DNA binding"/>
    <property type="evidence" value="ECO:0007669"/>
    <property type="project" value="InterPro"/>
</dbReference>
<comment type="caution">
    <text evidence="2">The sequence shown here is derived from an EMBL/GenBank/DDBJ whole genome shotgun (WGS) entry which is preliminary data.</text>
</comment>
<evidence type="ECO:0000259" key="1">
    <source>
        <dbReference type="PROSITE" id="PS50943"/>
    </source>
</evidence>
<evidence type="ECO:0000313" key="3">
    <source>
        <dbReference type="Proteomes" id="UP000309819"/>
    </source>
</evidence>
<organism evidence="2 3">
    <name type="scientific">Pseudomonas mosselii</name>
    <dbReference type="NCBI Taxonomy" id="78327"/>
    <lineage>
        <taxon>Bacteria</taxon>
        <taxon>Pseudomonadati</taxon>
        <taxon>Pseudomonadota</taxon>
        <taxon>Gammaproteobacteria</taxon>
        <taxon>Pseudomonadales</taxon>
        <taxon>Pseudomonadaceae</taxon>
        <taxon>Pseudomonas</taxon>
    </lineage>
</organism>
<gene>
    <name evidence="2" type="ORF">FEM01_02995</name>
</gene>
<feature type="domain" description="HTH cro/C1-type" evidence="1">
    <location>
        <begin position="11"/>
        <end position="63"/>
    </location>
</feature>
<dbReference type="Gene3D" id="1.10.260.40">
    <property type="entry name" value="lambda repressor-like DNA-binding domains"/>
    <property type="match status" value="1"/>
</dbReference>
<accession>A0A5R8ZHC4</accession>
<name>A0A5R8ZHC4_9PSED</name>
<dbReference type="Proteomes" id="UP000309819">
    <property type="component" value="Unassembled WGS sequence"/>
</dbReference>
<dbReference type="InterPro" id="IPR001387">
    <property type="entry name" value="Cro/C1-type_HTH"/>
</dbReference>
<reference evidence="2 3" key="1">
    <citation type="submission" date="2019-05" db="EMBL/GenBank/DDBJ databases">
        <title>Pseudomonas sp. SC006 isolated from lettuce that can produce HBGAs.</title>
        <authorList>
            <person name="Wang D."/>
            <person name="Liao N."/>
            <person name="Liu D."/>
            <person name="Zhang Z."/>
            <person name="Zou S."/>
        </authorList>
    </citation>
    <scope>NUCLEOTIDE SEQUENCE [LARGE SCALE GENOMIC DNA]</scope>
    <source>
        <strain evidence="2 3">SC006</strain>
    </source>
</reference>